<proteinExistence type="predicted"/>
<organism evidence="2 3">
    <name type="scientific">Drosophila albomicans</name>
    <name type="common">Fruit fly</name>
    <dbReference type="NCBI Taxonomy" id="7291"/>
    <lineage>
        <taxon>Eukaryota</taxon>
        <taxon>Metazoa</taxon>
        <taxon>Ecdysozoa</taxon>
        <taxon>Arthropoda</taxon>
        <taxon>Hexapoda</taxon>
        <taxon>Insecta</taxon>
        <taxon>Pterygota</taxon>
        <taxon>Neoptera</taxon>
        <taxon>Endopterygota</taxon>
        <taxon>Diptera</taxon>
        <taxon>Brachycera</taxon>
        <taxon>Muscomorpha</taxon>
        <taxon>Ephydroidea</taxon>
        <taxon>Drosophilidae</taxon>
        <taxon>Drosophila</taxon>
    </lineage>
</organism>
<feature type="region of interest" description="Disordered" evidence="1">
    <location>
        <begin position="1"/>
        <end position="70"/>
    </location>
</feature>
<name>A0A9C6WBK5_DROAB</name>
<dbReference type="RefSeq" id="XP_051861655.1">
    <property type="nucleotide sequence ID" value="XM_052005695.1"/>
</dbReference>
<dbReference type="Proteomes" id="UP000515160">
    <property type="component" value="Chromosome X"/>
</dbReference>
<feature type="compositionally biased region" description="Basic and acidic residues" evidence="1">
    <location>
        <begin position="10"/>
        <end position="39"/>
    </location>
</feature>
<feature type="compositionally biased region" description="Basic and acidic residues" evidence="1">
    <location>
        <begin position="51"/>
        <end position="69"/>
    </location>
</feature>
<dbReference type="OrthoDB" id="6605262at2759"/>
<reference evidence="3" key="1">
    <citation type="submission" date="2025-08" db="UniProtKB">
        <authorList>
            <consortium name="RefSeq"/>
        </authorList>
    </citation>
    <scope>IDENTIFICATION</scope>
    <source>
        <strain evidence="3">15112-1751.03</strain>
        <tissue evidence="3">Whole Adult</tissue>
    </source>
</reference>
<evidence type="ECO:0000313" key="2">
    <source>
        <dbReference type="Proteomes" id="UP000515160"/>
    </source>
</evidence>
<accession>A0A9C6WBK5</accession>
<dbReference type="AlphaFoldDB" id="A0A9C6WBK5"/>
<feature type="region of interest" description="Disordered" evidence="1">
    <location>
        <begin position="83"/>
        <end position="150"/>
    </location>
</feature>
<protein>
    <submittedName>
        <fullName evidence="3">RNA-binding protein 25-like isoform X1</fullName>
    </submittedName>
</protein>
<keyword evidence="2" id="KW-1185">Reference proteome</keyword>
<sequence length="235" mass="26934">MATKEVALLADRKDALTKRPLDFDREEETRKGETMKWLESHFGSESTASNDSRDDEATRDVDADVEPTKKSYFNVTIKSQSQLPVGGHNATVPLTHTLSRSAERERECERERDRERERERDRERERERERLPSTLDRKYPKDPGLAGRGGKFYQGISNWAERQEPASNVNHFSSQAFREDLQETIRRNRLKKKLSGGGRAPPDVVAATASIVAGWENRARPTEQQLIRQPISSIM</sequence>
<evidence type="ECO:0000256" key="1">
    <source>
        <dbReference type="SAM" id="MobiDB-lite"/>
    </source>
</evidence>
<feature type="compositionally biased region" description="Basic and acidic residues" evidence="1">
    <location>
        <begin position="101"/>
        <end position="141"/>
    </location>
</feature>
<gene>
    <name evidence="3" type="primary">LOC127565711</name>
</gene>
<evidence type="ECO:0000313" key="3">
    <source>
        <dbReference type="RefSeq" id="XP_051861655.1"/>
    </source>
</evidence>
<dbReference type="GeneID" id="127565711"/>